<evidence type="ECO:0000256" key="4">
    <source>
        <dbReference type="ARBA" id="ARBA00022989"/>
    </source>
</evidence>
<feature type="transmembrane region" description="Helical" evidence="6">
    <location>
        <begin position="285"/>
        <end position="303"/>
    </location>
</feature>
<dbReference type="PRINTS" id="PR00171">
    <property type="entry name" value="SUGRTRNSPORT"/>
</dbReference>
<evidence type="ECO:0000256" key="5">
    <source>
        <dbReference type="ARBA" id="ARBA00023136"/>
    </source>
</evidence>
<protein>
    <submittedName>
        <fullName evidence="8">Putative MFS transporter</fullName>
    </submittedName>
</protein>
<dbReference type="GO" id="GO:0005886">
    <property type="term" value="C:plasma membrane"/>
    <property type="evidence" value="ECO:0007669"/>
    <property type="project" value="UniProtKB-SubCell"/>
</dbReference>
<feature type="transmembrane region" description="Helical" evidence="6">
    <location>
        <begin position="171"/>
        <end position="190"/>
    </location>
</feature>
<feature type="transmembrane region" description="Helical" evidence="6">
    <location>
        <begin position="82"/>
        <end position="100"/>
    </location>
</feature>
<evidence type="ECO:0000313" key="9">
    <source>
        <dbReference type="Proteomes" id="UP000294911"/>
    </source>
</evidence>
<comment type="subcellular location">
    <subcellularLocation>
        <location evidence="1">Cell membrane</location>
        <topology evidence="1">Multi-pass membrane protein</topology>
    </subcellularLocation>
</comment>
<dbReference type="PROSITE" id="PS00217">
    <property type="entry name" value="SUGAR_TRANSPORT_2"/>
    <property type="match status" value="1"/>
</dbReference>
<evidence type="ECO:0000256" key="2">
    <source>
        <dbReference type="ARBA" id="ARBA00010992"/>
    </source>
</evidence>
<evidence type="ECO:0000256" key="3">
    <source>
        <dbReference type="ARBA" id="ARBA00022692"/>
    </source>
</evidence>
<comment type="caution">
    <text evidence="8">The sequence shown here is derived from an EMBL/GenBank/DDBJ whole genome shotgun (WGS) entry which is preliminary data.</text>
</comment>
<feature type="transmembrane region" description="Helical" evidence="6">
    <location>
        <begin position="12"/>
        <end position="38"/>
    </location>
</feature>
<feature type="transmembrane region" description="Helical" evidence="6">
    <location>
        <begin position="310"/>
        <end position="328"/>
    </location>
</feature>
<dbReference type="PROSITE" id="PS50850">
    <property type="entry name" value="MFS"/>
    <property type="match status" value="1"/>
</dbReference>
<feature type="transmembrane region" description="Helical" evidence="6">
    <location>
        <begin position="106"/>
        <end position="128"/>
    </location>
</feature>
<dbReference type="GO" id="GO:0005351">
    <property type="term" value="F:carbohydrate:proton symporter activity"/>
    <property type="evidence" value="ECO:0007669"/>
    <property type="project" value="TreeGrafter"/>
</dbReference>
<feature type="domain" description="Major facilitator superfamily (MFS) profile" evidence="7">
    <location>
        <begin position="16"/>
        <end position="424"/>
    </location>
</feature>
<keyword evidence="5 6" id="KW-0472">Membrane</keyword>
<evidence type="ECO:0000256" key="1">
    <source>
        <dbReference type="ARBA" id="ARBA00004651"/>
    </source>
</evidence>
<evidence type="ECO:0000256" key="6">
    <source>
        <dbReference type="SAM" id="Phobius"/>
    </source>
</evidence>
<dbReference type="PANTHER" id="PTHR48022">
    <property type="entry name" value="PLASTIDIC GLUCOSE TRANSPORTER 4"/>
    <property type="match status" value="1"/>
</dbReference>
<dbReference type="OrthoDB" id="9109650at2"/>
<dbReference type="InterPro" id="IPR050360">
    <property type="entry name" value="MFS_Sugar_Transporters"/>
</dbReference>
<dbReference type="InterPro" id="IPR003663">
    <property type="entry name" value="Sugar/inositol_transpt"/>
</dbReference>
<dbReference type="InterPro" id="IPR020846">
    <property type="entry name" value="MFS_dom"/>
</dbReference>
<dbReference type="Gene3D" id="1.20.1250.20">
    <property type="entry name" value="MFS general substrate transporter like domains"/>
    <property type="match status" value="1"/>
</dbReference>
<dbReference type="Pfam" id="PF00083">
    <property type="entry name" value="Sugar_tr"/>
    <property type="match status" value="1"/>
</dbReference>
<dbReference type="EMBL" id="SLXQ01000012">
    <property type="protein sequence ID" value="TCP47274.1"/>
    <property type="molecule type" value="Genomic_DNA"/>
</dbReference>
<dbReference type="Proteomes" id="UP000294911">
    <property type="component" value="Unassembled WGS sequence"/>
</dbReference>
<dbReference type="SUPFAM" id="SSF103473">
    <property type="entry name" value="MFS general substrate transporter"/>
    <property type="match status" value="1"/>
</dbReference>
<keyword evidence="9" id="KW-1185">Reference proteome</keyword>
<comment type="similarity">
    <text evidence="2">Belongs to the major facilitator superfamily. Sugar transporter (TC 2.A.1.1) family.</text>
</comment>
<reference evidence="8 9" key="1">
    <citation type="submission" date="2019-03" db="EMBL/GenBank/DDBJ databases">
        <title>Genomic Encyclopedia of Type Strains, Phase IV (KMG-IV): sequencing the most valuable type-strain genomes for metagenomic binning, comparative biology and taxonomic classification.</title>
        <authorList>
            <person name="Goeker M."/>
        </authorList>
    </citation>
    <scope>NUCLEOTIDE SEQUENCE [LARGE SCALE GENOMIC DNA]</scope>
    <source>
        <strain evidence="8 9">DSM 45765</strain>
    </source>
</reference>
<keyword evidence="4 6" id="KW-1133">Transmembrane helix</keyword>
<feature type="transmembrane region" description="Helical" evidence="6">
    <location>
        <begin position="140"/>
        <end position="165"/>
    </location>
</feature>
<gene>
    <name evidence="8" type="ORF">EV191_11268</name>
</gene>
<dbReference type="RefSeq" id="WP_132879221.1">
    <property type="nucleotide sequence ID" value="NZ_SLXQ01000012.1"/>
</dbReference>
<dbReference type="InterPro" id="IPR036259">
    <property type="entry name" value="MFS_trans_sf"/>
</dbReference>
<accession>A0A4R2QFJ0</accession>
<organism evidence="8 9">
    <name type="scientific">Tamaricihabitans halophyticus</name>
    <dbReference type="NCBI Taxonomy" id="1262583"/>
    <lineage>
        <taxon>Bacteria</taxon>
        <taxon>Bacillati</taxon>
        <taxon>Actinomycetota</taxon>
        <taxon>Actinomycetes</taxon>
        <taxon>Pseudonocardiales</taxon>
        <taxon>Pseudonocardiaceae</taxon>
        <taxon>Tamaricihabitans</taxon>
    </lineage>
</organism>
<sequence length="450" mass="47842">MKRIDDAPLNAFHIRVAVYTGGGMFCDGYIIGSIGLALPLLTAEMRLSAVWEGLLAAAVLIGIFAGSVIFGPITDRIGRQKVLVADLILFVVASALQLFVTEPTMLLVLRLILGVAVGADYAIAPVLLSEFVPRRQRGGLLASIQMIWTVGLVSAFLVGLGLQAWLGADSWRWMLAGSAVPALITLMLRIGSPESPRWLISKGRQREARRILDKHFGPEYTVDDADTSTSPTRVSYRALFSRRYLGRTVFAGGFWFCQVFPYFAIATFLPTITEAFGIGDSAGELLYNLLLVCGAVVGLLIIDRIARRSFVIWSFAIVTAALLVLGFWPTAPLAVLLPTFLIIAFVIAAATNLETVYPSEIFPTEIRSAGTGLATGLSRTGAAISTFMLPTALDSLGIGPTMLILAAVAGIGIAISVPLAPETRGVFLAEAARGSAPQTSSPASSTSTHA</sequence>
<proteinExistence type="inferred from homology"/>
<keyword evidence="3 6" id="KW-0812">Transmembrane</keyword>
<evidence type="ECO:0000259" key="7">
    <source>
        <dbReference type="PROSITE" id="PS50850"/>
    </source>
</evidence>
<dbReference type="AlphaFoldDB" id="A0A4R2QFJ0"/>
<evidence type="ECO:0000313" key="8">
    <source>
        <dbReference type="EMBL" id="TCP47274.1"/>
    </source>
</evidence>
<dbReference type="InterPro" id="IPR005828">
    <property type="entry name" value="MFS_sugar_transport-like"/>
</dbReference>
<feature type="transmembrane region" description="Helical" evidence="6">
    <location>
        <begin position="50"/>
        <end position="70"/>
    </location>
</feature>
<feature type="transmembrane region" description="Helical" evidence="6">
    <location>
        <begin position="334"/>
        <end position="357"/>
    </location>
</feature>
<name>A0A4R2QFJ0_9PSEU</name>
<feature type="transmembrane region" description="Helical" evidence="6">
    <location>
        <begin position="401"/>
        <end position="420"/>
    </location>
</feature>
<dbReference type="PANTHER" id="PTHR48022:SF2">
    <property type="entry name" value="PLASTIDIC GLUCOSE TRANSPORTER 4"/>
    <property type="match status" value="1"/>
</dbReference>
<feature type="transmembrane region" description="Helical" evidence="6">
    <location>
        <begin position="244"/>
        <end position="265"/>
    </location>
</feature>
<dbReference type="CDD" id="cd17316">
    <property type="entry name" value="MFS_SV2_like"/>
    <property type="match status" value="1"/>
</dbReference>
<dbReference type="InterPro" id="IPR005829">
    <property type="entry name" value="Sugar_transporter_CS"/>
</dbReference>